<dbReference type="PROSITE" id="PS00903">
    <property type="entry name" value="CYT_DCMP_DEAMINASES_1"/>
    <property type="match status" value="1"/>
</dbReference>
<proteinExistence type="predicted"/>
<reference evidence="2" key="1">
    <citation type="submission" date="2016-08" db="EMBL/GenBank/DDBJ databases">
        <authorList>
            <person name="Varghese N."/>
            <person name="Submissions Spin"/>
        </authorList>
    </citation>
    <scope>NUCLEOTIDE SEQUENCE [LARGE SCALE GENOMIC DNA]</scope>
    <source>
        <strain evidence="2">REICA_082</strain>
    </source>
</reference>
<protein>
    <submittedName>
        <fullName evidence="1">Uncharacterized protein</fullName>
    </submittedName>
</protein>
<evidence type="ECO:0000313" key="2">
    <source>
        <dbReference type="Proteomes" id="UP000198975"/>
    </source>
</evidence>
<evidence type="ECO:0000313" key="1">
    <source>
        <dbReference type="EMBL" id="SCC08093.1"/>
    </source>
</evidence>
<sequence>MINLVQTPYDLNSGYPIVRRTLEDKKKLVRHEGFGPESCCATIEYTLRGNARYAFGNSQMQVEMPPNIYAHNWVKLHGEMAALMAAIRRIERADSTNIVLPITSAYIELRPCEANCLPALQNILPDNITVYFSFLHPTQVDQWKQSARALCAA</sequence>
<dbReference type="InterPro" id="IPR016192">
    <property type="entry name" value="APOBEC/CMP_deaminase_Zn-bd"/>
</dbReference>
<dbReference type="Proteomes" id="UP000198975">
    <property type="component" value="Unassembled WGS sequence"/>
</dbReference>
<dbReference type="AlphaFoldDB" id="A0A1C4BMR3"/>
<dbReference type="EMBL" id="FMAY01000005">
    <property type="protein sequence ID" value="SCC08093.1"/>
    <property type="molecule type" value="Genomic_DNA"/>
</dbReference>
<keyword evidence="2" id="KW-1185">Reference proteome</keyword>
<dbReference type="OrthoDB" id="6625078at2"/>
<dbReference type="GO" id="GO:0008270">
    <property type="term" value="F:zinc ion binding"/>
    <property type="evidence" value="ECO:0007669"/>
    <property type="project" value="InterPro"/>
</dbReference>
<dbReference type="GO" id="GO:0016787">
    <property type="term" value="F:hydrolase activity"/>
    <property type="evidence" value="ECO:0007669"/>
    <property type="project" value="InterPro"/>
</dbReference>
<name>A0A1C4BMR3_9ENTR</name>
<accession>A0A1C4BMR3</accession>
<organism evidence="1 2">
    <name type="scientific">Kosakonia oryzendophytica</name>
    <dbReference type="NCBI Taxonomy" id="1005665"/>
    <lineage>
        <taxon>Bacteria</taxon>
        <taxon>Pseudomonadati</taxon>
        <taxon>Pseudomonadota</taxon>
        <taxon>Gammaproteobacteria</taxon>
        <taxon>Enterobacterales</taxon>
        <taxon>Enterobacteriaceae</taxon>
        <taxon>Kosakonia</taxon>
    </lineage>
</organism>
<gene>
    <name evidence="1" type="ORF">GA0061071_105181</name>
</gene>